<feature type="chain" id="PRO_5045219348" evidence="2">
    <location>
        <begin position="32"/>
        <end position="58"/>
    </location>
</feature>
<protein>
    <submittedName>
        <fullName evidence="3">Uncharacterized protein</fullName>
    </submittedName>
</protein>
<evidence type="ECO:0000313" key="3">
    <source>
        <dbReference type="EMBL" id="MFB9688186.1"/>
    </source>
</evidence>
<dbReference type="EMBL" id="JBHMBK010000024">
    <property type="protein sequence ID" value="MFB9688186.1"/>
    <property type="molecule type" value="Genomic_DNA"/>
</dbReference>
<accession>A0ABV5UCN3</accession>
<organism evidence="3 4">
    <name type="scientific">Amycolatopsis plumensis</name>
    <dbReference type="NCBI Taxonomy" id="236508"/>
    <lineage>
        <taxon>Bacteria</taxon>
        <taxon>Bacillati</taxon>
        <taxon>Actinomycetota</taxon>
        <taxon>Actinomycetes</taxon>
        <taxon>Pseudonocardiales</taxon>
        <taxon>Pseudonocardiaceae</taxon>
        <taxon>Amycolatopsis</taxon>
    </lineage>
</organism>
<feature type="region of interest" description="Disordered" evidence="1">
    <location>
        <begin position="31"/>
        <end position="58"/>
    </location>
</feature>
<comment type="caution">
    <text evidence="3">The sequence shown here is derived from an EMBL/GenBank/DDBJ whole genome shotgun (WGS) entry which is preliminary data.</text>
</comment>
<sequence>MFKKLAKIGGPVLALCIVVAAPLIGSSAALADGDSGSTPAATSTAPPPATTDGNPWHG</sequence>
<dbReference type="RefSeq" id="WP_378199767.1">
    <property type="nucleotide sequence ID" value="NZ_JBHMBK010000024.1"/>
</dbReference>
<dbReference type="Proteomes" id="UP001589535">
    <property type="component" value="Unassembled WGS sequence"/>
</dbReference>
<feature type="compositionally biased region" description="Low complexity" evidence="1">
    <location>
        <begin position="31"/>
        <end position="44"/>
    </location>
</feature>
<evidence type="ECO:0000256" key="2">
    <source>
        <dbReference type="SAM" id="SignalP"/>
    </source>
</evidence>
<keyword evidence="4" id="KW-1185">Reference proteome</keyword>
<gene>
    <name evidence="3" type="ORF">ACFFTO_28740</name>
</gene>
<feature type="signal peptide" evidence="2">
    <location>
        <begin position="1"/>
        <end position="31"/>
    </location>
</feature>
<name>A0ABV5UCN3_9PSEU</name>
<evidence type="ECO:0000256" key="1">
    <source>
        <dbReference type="SAM" id="MobiDB-lite"/>
    </source>
</evidence>
<reference evidence="3 4" key="1">
    <citation type="submission" date="2024-09" db="EMBL/GenBank/DDBJ databases">
        <authorList>
            <person name="Sun Q."/>
            <person name="Mori K."/>
        </authorList>
    </citation>
    <scope>NUCLEOTIDE SEQUENCE [LARGE SCALE GENOMIC DNA]</scope>
    <source>
        <strain evidence="3 4">JCM 13852</strain>
    </source>
</reference>
<keyword evidence="2" id="KW-0732">Signal</keyword>
<proteinExistence type="predicted"/>
<evidence type="ECO:0000313" key="4">
    <source>
        <dbReference type="Proteomes" id="UP001589535"/>
    </source>
</evidence>